<name>A0A1G8ANP3_ANETH</name>
<gene>
    <name evidence="3" type="ORF">K3F53_02480</name>
    <name evidence="4" type="ORF">SAMN04489735_101715</name>
</gene>
<evidence type="ECO:0000256" key="1">
    <source>
        <dbReference type="SAM" id="Phobius"/>
    </source>
</evidence>
<protein>
    <recommendedName>
        <fullName evidence="7">Phosphoglyceromutase</fullName>
    </recommendedName>
</protein>
<feature type="transmembrane region" description="Helical" evidence="1">
    <location>
        <begin position="509"/>
        <end position="529"/>
    </location>
</feature>
<dbReference type="RefSeq" id="WP_091260569.1">
    <property type="nucleotide sequence ID" value="NZ_CP080764.1"/>
</dbReference>
<reference evidence="4 5" key="1">
    <citation type="submission" date="2016-10" db="EMBL/GenBank/DDBJ databases">
        <authorList>
            <person name="de Groot N.N."/>
        </authorList>
    </citation>
    <scope>NUCLEOTIDE SEQUENCE [LARGE SCALE GENOMIC DNA]</scope>
    <source>
        <strain evidence="4 5">L 420-91</strain>
    </source>
</reference>
<proteinExistence type="predicted"/>
<evidence type="ECO:0000313" key="5">
    <source>
        <dbReference type="Proteomes" id="UP000198956"/>
    </source>
</evidence>
<feature type="transmembrane region" description="Helical" evidence="1">
    <location>
        <begin position="384"/>
        <end position="404"/>
    </location>
</feature>
<dbReference type="EMBL" id="CP080764">
    <property type="protein sequence ID" value="QYY43181.1"/>
    <property type="molecule type" value="Genomic_DNA"/>
</dbReference>
<feature type="transmembrane region" description="Helical" evidence="1">
    <location>
        <begin position="445"/>
        <end position="463"/>
    </location>
</feature>
<feature type="transmembrane region" description="Helical" evidence="1">
    <location>
        <begin position="591"/>
        <end position="611"/>
    </location>
</feature>
<dbReference type="Proteomes" id="UP000198956">
    <property type="component" value="Unassembled WGS sequence"/>
</dbReference>
<feature type="chain" id="PRO_5039179445" description="Phosphoglyceromutase" evidence="2">
    <location>
        <begin position="24"/>
        <end position="738"/>
    </location>
</feature>
<keyword evidence="1" id="KW-0812">Transmembrane</keyword>
<keyword evidence="1" id="KW-1133">Transmembrane helix</keyword>
<feature type="signal peptide" evidence="2">
    <location>
        <begin position="1"/>
        <end position="23"/>
    </location>
</feature>
<feature type="transmembrane region" description="Helical" evidence="1">
    <location>
        <begin position="566"/>
        <end position="584"/>
    </location>
</feature>
<feature type="transmembrane region" description="Helical" evidence="1">
    <location>
        <begin position="416"/>
        <end position="439"/>
    </location>
</feature>
<feature type="transmembrane region" description="Helical" evidence="1">
    <location>
        <begin position="657"/>
        <end position="675"/>
    </location>
</feature>
<dbReference type="GeneID" id="97140226"/>
<dbReference type="Proteomes" id="UP000826616">
    <property type="component" value="Chromosome"/>
</dbReference>
<evidence type="ECO:0000313" key="6">
    <source>
        <dbReference type="Proteomes" id="UP000826616"/>
    </source>
</evidence>
<keyword evidence="2" id="KW-0732">Signal</keyword>
<organism evidence="4 5">
    <name type="scientific">Aneurinibacillus thermoaerophilus</name>
    <dbReference type="NCBI Taxonomy" id="143495"/>
    <lineage>
        <taxon>Bacteria</taxon>
        <taxon>Bacillati</taxon>
        <taxon>Bacillota</taxon>
        <taxon>Bacilli</taxon>
        <taxon>Bacillales</taxon>
        <taxon>Paenibacillaceae</taxon>
        <taxon>Aneurinibacillus group</taxon>
        <taxon>Aneurinibacillus</taxon>
    </lineage>
</organism>
<accession>A0A1G8ANP3</accession>
<feature type="transmembrane region" description="Helical" evidence="1">
    <location>
        <begin position="541"/>
        <end position="560"/>
    </location>
</feature>
<evidence type="ECO:0000313" key="4">
    <source>
        <dbReference type="EMBL" id="SDH22527.1"/>
    </source>
</evidence>
<keyword evidence="1" id="KW-0472">Membrane</keyword>
<dbReference type="AlphaFoldDB" id="A0A1G8ANP3"/>
<reference evidence="3 6" key="2">
    <citation type="submission" date="2021-08" db="EMBL/GenBank/DDBJ databases">
        <title>Complete genome sequence of the strain Aneurinibacillus thermoaerophilus CCM 8960.</title>
        <authorList>
            <person name="Musilova J."/>
            <person name="Kourilova X."/>
            <person name="Pernicova I."/>
            <person name="Bezdicek M."/>
            <person name="Lengerova M."/>
            <person name="Obruca S."/>
            <person name="Sedlar K."/>
        </authorList>
    </citation>
    <scope>NUCLEOTIDE SEQUENCE [LARGE SCALE GENOMIC DNA]</scope>
    <source>
        <strain evidence="3 6">CCM 8960</strain>
    </source>
</reference>
<evidence type="ECO:0008006" key="7">
    <source>
        <dbReference type="Google" id="ProtNLM"/>
    </source>
</evidence>
<feature type="transmembrane region" description="Helical" evidence="1">
    <location>
        <begin position="712"/>
        <end position="731"/>
    </location>
</feature>
<feature type="transmembrane region" description="Helical" evidence="1">
    <location>
        <begin position="470"/>
        <end position="489"/>
    </location>
</feature>
<dbReference type="EMBL" id="FNDE01000017">
    <property type="protein sequence ID" value="SDH22527.1"/>
    <property type="molecule type" value="Genomic_DNA"/>
</dbReference>
<dbReference type="PROSITE" id="PS51257">
    <property type="entry name" value="PROKAR_LIPOPROTEIN"/>
    <property type="match status" value="1"/>
</dbReference>
<dbReference type="OrthoDB" id="3199331at2"/>
<feature type="transmembrane region" description="Helical" evidence="1">
    <location>
        <begin position="687"/>
        <end position="706"/>
    </location>
</feature>
<keyword evidence="6" id="KW-1185">Reference proteome</keyword>
<evidence type="ECO:0000256" key="2">
    <source>
        <dbReference type="SAM" id="SignalP"/>
    </source>
</evidence>
<sequence length="738" mass="81245">MGKKTILVVGFCSFFLASCLCFATNVLSQNRSSVMLFLVPELTREDVREAYDSQRFPFLKQAALGELNIRSALSLKDIHNVLTISAGTRAAGSEWGRHAYGIHGRNGEGIALYRQYTGEIPPTLRNGSVLFPYMAVLRRSNEQKNTGAVPGLVGETLERHGISRAVIGNSDTNSQISRLAALITMNQKGITPEGWVGEETLIRHAFFPGERKTDYSFMYYHMARWKARGVGLIVAELGDLRRLGKYESVLDTERYALLRKQIVHEMIGFVGKLVAEAEPRQRLLLVSASLPDSEIVAKKRMASVLLWEAGRYGGVITSGTTRQPGIAANIDIAPSVLSWLGIQLPPEMKGLPLRVDRSRSVSHDSFWRTAELVDAIYATRPFVLYPYIVFSIIVILVVPASLFLRGKAEEIKRKATPALQCCLLFVLLMPCLLLFLSALPYLPSPLLTVLLLGGVGSCLAYILRKTSFGLCFLCVGLAGWLPVLADGLLGGELIRRSYLGYDPVIGARYYGIGNEYMGVMLGSVVLSLAMWGELRGKQRRGFLIATMLVLFAILILYMAWPAGGSKAGGILVFLAALVYGVFAFSGCSMRIWRVVLVVTIGLAAACLVFWLNYQFAAQEQSHIGRAVGELLGGNWAEIGRIIERKVTMNWRLILTSIWSKLFIAGLTVSLLLLYWKREKVKQLASPSSFFIAGVKTIAFGSFVALFTNDSGIIAAALAMLYALVPILYVLLRNENTVD</sequence>
<evidence type="ECO:0000313" key="3">
    <source>
        <dbReference type="EMBL" id="QYY43181.1"/>
    </source>
</evidence>